<feature type="region of interest" description="Disordered" evidence="2">
    <location>
        <begin position="162"/>
        <end position="184"/>
    </location>
</feature>
<proteinExistence type="predicted"/>
<organism evidence="3 4">
    <name type="scientific">Novymonas esmeraldas</name>
    <dbReference type="NCBI Taxonomy" id="1808958"/>
    <lineage>
        <taxon>Eukaryota</taxon>
        <taxon>Discoba</taxon>
        <taxon>Euglenozoa</taxon>
        <taxon>Kinetoplastea</taxon>
        <taxon>Metakinetoplastina</taxon>
        <taxon>Trypanosomatida</taxon>
        <taxon>Trypanosomatidae</taxon>
        <taxon>Novymonas</taxon>
    </lineage>
</organism>
<comment type="caution">
    <text evidence="3">The sequence shown here is derived from an EMBL/GenBank/DDBJ whole genome shotgun (WGS) entry which is preliminary data.</text>
</comment>
<feature type="compositionally biased region" description="Polar residues" evidence="2">
    <location>
        <begin position="16"/>
        <end position="37"/>
    </location>
</feature>
<feature type="compositionally biased region" description="Low complexity" evidence="2">
    <location>
        <begin position="535"/>
        <end position="544"/>
    </location>
</feature>
<evidence type="ECO:0000256" key="1">
    <source>
        <dbReference type="ARBA" id="ARBA00022581"/>
    </source>
</evidence>
<dbReference type="PANTHER" id="PTHR13037:SF24">
    <property type="entry name" value="POLYCOMB PROTEIN PCL-RELATED"/>
    <property type="match status" value="1"/>
</dbReference>
<feature type="region of interest" description="Disordered" evidence="2">
    <location>
        <begin position="426"/>
        <end position="456"/>
    </location>
</feature>
<feature type="region of interest" description="Disordered" evidence="2">
    <location>
        <begin position="236"/>
        <end position="276"/>
    </location>
</feature>
<accession>A0AAW0EVX8</accession>
<feature type="region of interest" description="Disordered" evidence="2">
    <location>
        <begin position="1316"/>
        <end position="1386"/>
    </location>
</feature>
<evidence type="ECO:0000313" key="4">
    <source>
        <dbReference type="Proteomes" id="UP001430356"/>
    </source>
</evidence>
<feature type="region of interest" description="Disordered" evidence="2">
    <location>
        <begin position="687"/>
        <end position="731"/>
    </location>
</feature>
<evidence type="ECO:0000313" key="3">
    <source>
        <dbReference type="EMBL" id="KAK7198422.1"/>
    </source>
</evidence>
<dbReference type="EMBL" id="JAECZO010000149">
    <property type="protein sequence ID" value="KAK7198422.1"/>
    <property type="molecule type" value="Genomic_DNA"/>
</dbReference>
<feature type="region of interest" description="Disordered" evidence="2">
    <location>
        <begin position="1"/>
        <end position="63"/>
    </location>
</feature>
<feature type="compositionally biased region" description="Basic residues" evidence="2">
    <location>
        <begin position="1370"/>
        <end position="1379"/>
    </location>
</feature>
<evidence type="ECO:0000256" key="2">
    <source>
        <dbReference type="SAM" id="MobiDB-lite"/>
    </source>
</evidence>
<reference evidence="3 4" key="1">
    <citation type="journal article" date="2021" name="MBio">
        <title>A New Model Trypanosomatid, Novymonas esmeraldas: Genomic Perception of Its 'Candidatus Pandoraea novymonadis' Endosymbiont.</title>
        <authorList>
            <person name="Zakharova A."/>
            <person name="Saura A."/>
            <person name="Butenko A."/>
            <person name="Podesvova L."/>
            <person name="Warmusova S."/>
            <person name="Kostygov A.Y."/>
            <person name="Nenarokova A."/>
            <person name="Lukes J."/>
            <person name="Opperdoes F.R."/>
            <person name="Yurchenko V."/>
        </authorList>
    </citation>
    <scope>NUCLEOTIDE SEQUENCE [LARGE SCALE GENOMIC DNA]</scope>
    <source>
        <strain evidence="3 4">E262AT.01</strain>
    </source>
</reference>
<feature type="region of interest" description="Disordered" evidence="2">
    <location>
        <begin position="108"/>
        <end position="128"/>
    </location>
</feature>
<dbReference type="PANTHER" id="PTHR13037">
    <property type="entry name" value="FORMIN"/>
    <property type="match status" value="1"/>
</dbReference>
<gene>
    <name evidence="3" type="ORF">NESM_000802000</name>
</gene>
<feature type="compositionally biased region" description="Low complexity" evidence="2">
    <location>
        <begin position="691"/>
        <end position="707"/>
    </location>
</feature>
<feature type="region of interest" description="Disordered" evidence="2">
    <location>
        <begin position="535"/>
        <end position="623"/>
    </location>
</feature>
<name>A0AAW0EVX8_9TRYP</name>
<feature type="compositionally biased region" description="Low complexity" evidence="2">
    <location>
        <begin position="613"/>
        <end position="623"/>
    </location>
</feature>
<dbReference type="Proteomes" id="UP001430356">
    <property type="component" value="Unassembled WGS sequence"/>
</dbReference>
<evidence type="ECO:0008006" key="5">
    <source>
        <dbReference type="Google" id="ProtNLM"/>
    </source>
</evidence>
<feature type="compositionally biased region" description="Basic and acidic residues" evidence="2">
    <location>
        <begin position="1"/>
        <end position="13"/>
    </location>
</feature>
<protein>
    <recommendedName>
        <fullName evidence="5">SWIM-type domain-containing protein</fullName>
    </recommendedName>
</protein>
<sequence>MRGGGRERHEEAHSSPCASTSTTAERPVSPFSSLDSSASERARGDYGYDDDSNAVGSPTSFSVEASDSQSIAAAWTLTAAAAAPIAILGDALHVSGLDGGWWWERPPAPHPMAQLSTSSSSSSSSSSRTPSLLSLRSSLFSTASDTTAVRLSAVSTTTSTAARAAQSLGHPPSQRSAPASAVGGRHLADAEASLLLSPLSLPERTETLNSNPPPAASCGLASPLLLVPPGSAATTQVLSDDAAPPGGSLGRLSATDSPSSASSTQSLHRAAGQPAQKHVVYTHDGMSPTDLVAGETALTLPLAALDELPPSSCSPASSCSSAIPGVASTASLSALATSLRDTCGCTSLSQLATDLLLDDPYAPRHVRTASLSWTPIPLPTTEPRSRKRVTKATAAHGEAARRSPGNDAAGGASTAAGAAVSAAASAPAPSAAKRRGPRKAQAAGVGKSTARSPTQHEFLIPGDVAQELVGLGGAADPLASLPLAPHGERDDAVTALAQPTAGDLPLSILFSSDADVSASTAEVVSAAPAAADAAAATAAPQASPRRGKEPRGKRVRLPTPPAMPVSVEGVPPADAPATPAADDARVTAAPPASSPSTPRPPPRRRSRLAKTGTTSTAAAAAASAASPLQTWLSAVRVTGTGAAAASFSCLWIELVEGYQAKYGALLRLVLVYWGWLHRAGAESSSGAGTVAQASHTPAPPAQATSAPRGSRRRKTDAGSRTAGGGDEEGTCVEGSGSNGLVVLLCPPATSVEAELRWWTRRAHVEHSYMPPLLAISISQDAAPSPTRSGAAWPSNAAAPAMPPEEQYAVLMGMLAEAFALYRADAARSLAVACSTAGHAALAQHLPMGQVFDGLPAFAEALRSAVGLDTTFTSATATPPAGAVELGSLAAVMVTTAPTETAGNAAARVLYSKSVQSLCFAQLCRWNHLAVALQRQPRRPQLILRRVPVVAWQPSDGPATGGGDAPASRRGGACDGADPARAATKRRRWVVHGLVLPATRSEDTFSNIAVREDRVLASQPPAVAVLPRHRAALLLFGRTLFTPANYATAVNVVDARARAAPRGVADYLSGYSCITTGPLCYAVSATIRRYLQVRMTLTLAPLLAAVNDGAEAHSRATPQSPARGTSSTAAPSTCPAWWATVALLAKAQWRCVVPCLSCTCTPRMYEVAPCATDGTRVCRHLAELYHYFCSQQFSVVGSPALASDRPPHPVPPLLLPPPSPHPRHPPLTATDARLPSPCPARTATRASPVRSQRRPLPPRTRRRGVRRARSSSSSTSSTTTTTTSTSSSSSSSSSSSVTGAILNTVPLAVLYSHSSDGRLSTDGIFGPGDDDDDAVPRDAPVSSAPSTPPRRPARRRVVAPPPTSPPESHAPRWRRPRKRVPGSPAGAVTVDSAAAAPLETASAADAVAQIEAVQYALRLLRERLHIGSAAASAAIGGAALPLTMGEGNEAEHQRAVQLMEQLLLDQLR</sequence>
<feature type="compositionally biased region" description="Low complexity" evidence="2">
    <location>
        <begin position="570"/>
        <end position="596"/>
    </location>
</feature>
<feature type="region of interest" description="Disordered" evidence="2">
    <location>
        <begin position="374"/>
        <end position="412"/>
    </location>
</feature>
<feature type="compositionally biased region" description="Pro residues" evidence="2">
    <location>
        <begin position="1207"/>
        <end position="1219"/>
    </location>
</feature>
<keyword evidence="4" id="KW-1185">Reference proteome</keyword>
<feature type="compositionally biased region" description="Low complexity" evidence="2">
    <location>
        <begin position="1269"/>
        <end position="1295"/>
    </location>
</feature>
<feature type="region of interest" description="Disordered" evidence="2">
    <location>
        <begin position="953"/>
        <end position="978"/>
    </location>
</feature>
<keyword evidence="1" id="KW-0945">Host-virus interaction</keyword>
<feature type="compositionally biased region" description="Low complexity" evidence="2">
    <location>
        <begin position="115"/>
        <end position="128"/>
    </location>
</feature>
<feature type="compositionally biased region" description="Polar residues" evidence="2">
    <location>
        <begin position="54"/>
        <end position="63"/>
    </location>
</feature>
<feature type="compositionally biased region" description="Low complexity" evidence="2">
    <location>
        <begin position="253"/>
        <end position="266"/>
    </location>
</feature>
<feature type="compositionally biased region" description="Basic residues" evidence="2">
    <location>
        <begin position="1258"/>
        <end position="1268"/>
    </location>
</feature>
<feature type="region of interest" description="Disordered" evidence="2">
    <location>
        <begin position="1199"/>
        <end position="1296"/>
    </location>
</feature>